<dbReference type="PANTHER" id="PTHR46765">
    <property type="entry name" value="P-LOOP CONTAINING NUCLEOSIDE TRIPHOSPHATE HYDROLASES SUPERFAMILY PROTEIN"/>
    <property type="match status" value="1"/>
</dbReference>
<evidence type="ECO:0000256" key="6">
    <source>
        <dbReference type="ARBA" id="ARBA00023242"/>
    </source>
</evidence>
<gene>
    <name evidence="11" type="ORF">HHI36_014650</name>
</gene>
<dbReference type="Gene3D" id="3.40.50.300">
    <property type="entry name" value="P-loop containing nucleotide triphosphate hydrolases"/>
    <property type="match status" value="1"/>
</dbReference>
<evidence type="ECO:0000256" key="4">
    <source>
        <dbReference type="ARBA" id="ARBA00022840"/>
    </source>
</evidence>
<name>A0ABD2N375_9CUCU</name>
<dbReference type="InterPro" id="IPR047854">
    <property type="entry name" value="RFC_lid"/>
</dbReference>
<keyword evidence="6" id="KW-0539">Nucleus</keyword>
<keyword evidence="3" id="KW-0547">Nucleotide-binding</keyword>
<protein>
    <recommendedName>
        <fullName evidence="10">AAA+ ATPase domain-containing protein</fullName>
    </recommendedName>
</protein>
<evidence type="ECO:0000256" key="7">
    <source>
        <dbReference type="ARBA" id="ARBA00023306"/>
    </source>
</evidence>
<dbReference type="GO" id="GO:0005634">
    <property type="term" value="C:nucleus"/>
    <property type="evidence" value="ECO:0007669"/>
    <property type="project" value="UniProtKB-SubCell"/>
</dbReference>
<accession>A0ABD2N375</accession>
<keyword evidence="4" id="KW-0067">ATP-binding</keyword>
<evidence type="ECO:0000313" key="11">
    <source>
        <dbReference type="EMBL" id="KAL3273195.1"/>
    </source>
</evidence>
<feature type="region of interest" description="Disordered" evidence="9">
    <location>
        <begin position="1"/>
        <end position="45"/>
    </location>
</feature>
<dbReference type="EMBL" id="JABFTP020000062">
    <property type="protein sequence ID" value="KAL3273195.1"/>
    <property type="molecule type" value="Genomic_DNA"/>
</dbReference>
<dbReference type="InterPro" id="IPR003593">
    <property type="entry name" value="AAA+_ATPase"/>
</dbReference>
<reference evidence="11 12" key="1">
    <citation type="journal article" date="2021" name="BMC Biol.">
        <title>Horizontally acquired antibacterial genes associated with adaptive radiation of ladybird beetles.</title>
        <authorList>
            <person name="Li H.S."/>
            <person name="Tang X.F."/>
            <person name="Huang Y.H."/>
            <person name="Xu Z.Y."/>
            <person name="Chen M.L."/>
            <person name="Du X.Y."/>
            <person name="Qiu B.Y."/>
            <person name="Chen P.T."/>
            <person name="Zhang W."/>
            <person name="Slipinski A."/>
            <person name="Escalona H.E."/>
            <person name="Waterhouse R.M."/>
            <person name="Zwick A."/>
            <person name="Pang H."/>
        </authorList>
    </citation>
    <scope>NUCLEOTIDE SEQUENCE [LARGE SCALE GENOMIC DNA]</scope>
    <source>
        <strain evidence="11">SYSU2018</strain>
    </source>
</reference>
<organism evidence="11 12">
    <name type="scientific">Cryptolaemus montrouzieri</name>
    <dbReference type="NCBI Taxonomy" id="559131"/>
    <lineage>
        <taxon>Eukaryota</taxon>
        <taxon>Metazoa</taxon>
        <taxon>Ecdysozoa</taxon>
        <taxon>Arthropoda</taxon>
        <taxon>Hexapoda</taxon>
        <taxon>Insecta</taxon>
        <taxon>Pterygota</taxon>
        <taxon>Neoptera</taxon>
        <taxon>Endopterygota</taxon>
        <taxon>Coleoptera</taxon>
        <taxon>Polyphaga</taxon>
        <taxon>Cucujiformia</taxon>
        <taxon>Coccinelloidea</taxon>
        <taxon>Coccinellidae</taxon>
        <taxon>Scymninae</taxon>
        <taxon>Scymnini</taxon>
        <taxon>Cryptolaemus</taxon>
    </lineage>
</organism>
<feature type="domain" description="AAA+ ATPase" evidence="10">
    <location>
        <begin position="309"/>
        <end position="442"/>
    </location>
</feature>
<keyword evidence="5" id="KW-0238">DNA-binding</keyword>
<sequence>MSDYPNSDEEFDIQHQDELELLNDDFDEPILNVGKNSKSRRSLDYGESENSSIIKTQSDLFSTQSQVNVRNESTQDISFNDDFQPIPDTEESTSNSTRRIISTPSSTQPNTEPPRKRTIEELFGDIDDLLFENERKLKKSKPINKYEEQLEMIEKILELRKLNQENKDVLFRQKNSLISSEERNKMNLSWRVPSYPFISITRNDSEKINTQYEESTRSIEETPMEIDRIEEDQNLWVDLYRPRRYLELLSDEMTNRVLLKWLKLWDKVVFNRRPKIRPPKPVDGNQKNKFNYVNHLENQLKLADDGRPHYKVALLCGRPGLGKTTLAHVVARHAGYNVIEINASDDRSLEAFRTSLENATQMRSVIDKQNRPNCVVFDEIDGAPTQSIEFLTKFIVGTITKGKKKGQVNAGVLKRPIICICNDAYVPALRSLRQIAFIVNFPPTSSERLSERLMQIAKKQDLKTDLGAMLALAEKSNNDIRSCLGVLHFFKAQKKRVTVSDVYKSSVGQKDMQQGLFSVWTDIFTRKKAKLKPLGMEHGVEDQQDCDGSSKMRMQKIQKVVQSFGDYERLAQGVFENFPEVNVQGSSLNGICHALDWFCYSDKLNQYILSQQNYSLSSYLPYAFVVWHFRFSSFTFPTIKYPSKGYEVRQKLTNNLATIKQLEKGIQPKIKIFVNPKNLILDVLPPLSKIITPLLRPVNFHLFTVEEKKTFYRVVEIMIDYNFNYIQEKNAVGFYDFNLDPDITPIVTYPVLTTQNRTSISYFVKQMISREVELGKIRRLQVGSDVTENEMKFVHKVEYSPQEDKQLPNHLQKLKVKSLRKVETVVAKDFFGRIITKTDDQETDPKGPQINEDIWFQYKEGFSNAVRKKIKISSLM</sequence>
<proteinExistence type="inferred from homology"/>
<comment type="subcellular location">
    <subcellularLocation>
        <location evidence="1">Nucleus</location>
    </subcellularLocation>
</comment>
<dbReference type="CDD" id="cd00009">
    <property type="entry name" value="AAA"/>
    <property type="match status" value="1"/>
</dbReference>
<dbReference type="Gene3D" id="1.10.8.60">
    <property type="match status" value="1"/>
</dbReference>
<feature type="compositionally biased region" description="Acidic residues" evidence="9">
    <location>
        <begin position="19"/>
        <end position="28"/>
    </location>
</feature>
<feature type="compositionally biased region" description="Low complexity" evidence="9">
    <location>
        <begin position="92"/>
        <end position="107"/>
    </location>
</feature>
<dbReference type="GO" id="GO:0006260">
    <property type="term" value="P:DNA replication"/>
    <property type="evidence" value="ECO:0007669"/>
    <property type="project" value="UniProtKB-KW"/>
</dbReference>
<comment type="caution">
    <text evidence="11">The sequence shown here is derived from an EMBL/GenBank/DDBJ whole genome shotgun (WGS) entry which is preliminary data.</text>
</comment>
<evidence type="ECO:0000256" key="1">
    <source>
        <dbReference type="ARBA" id="ARBA00004123"/>
    </source>
</evidence>
<dbReference type="GO" id="GO:0003677">
    <property type="term" value="F:DNA binding"/>
    <property type="evidence" value="ECO:0007669"/>
    <property type="project" value="UniProtKB-KW"/>
</dbReference>
<evidence type="ECO:0000259" key="10">
    <source>
        <dbReference type="SMART" id="SM00382"/>
    </source>
</evidence>
<evidence type="ECO:0000256" key="3">
    <source>
        <dbReference type="ARBA" id="ARBA00022741"/>
    </source>
</evidence>
<keyword evidence="12" id="KW-1185">Reference proteome</keyword>
<feature type="compositionally biased region" description="Polar residues" evidence="9">
    <location>
        <begin position="61"/>
        <end position="78"/>
    </location>
</feature>
<dbReference type="PANTHER" id="PTHR46765:SF1">
    <property type="entry name" value="P-LOOP CONTAINING NUCLEOSIDE TRIPHOSPHATE HYDROLASES SUPERFAMILY PROTEIN"/>
    <property type="match status" value="1"/>
</dbReference>
<dbReference type="InterPro" id="IPR053016">
    <property type="entry name" value="CTF18-RFC_complex"/>
</dbReference>
<evidence type="ECO:0000256" key="5">
    <source>
        <dbReference type="ARBA" id="ARBA00023125"/>
    </source>
</evidence>
<dbReference type="GO" id="GO:0005524">
    <property type="term" value="F:ATP binding"/>
    <property type="evidence" value="ECO:0007669"/>
    <property type="project" value="UniProtKB-KW"/>
</dbReference>
<evidence type="ECO:0000256" key="9">
    <source>
        <dbReference type="SAM" id="MobiDB-lite"/>
    </source>
</evidence>
<feature type="compositionally biased region" description="Acidic residues" evidence="9">
    <location>
        <begin position="1"/>
        <end position="11"/>
    </location>
</feature>
<keyword evidence="7" id="KW-0131">Cell cycle</keyword>
<dbReference type="InterPro" id="IPR003959">
    <property type="entry name" value="ATPase_AAA_core"/>
</dbReference>
<dbReference type="Pfam" id="PF00004">
    <property type="entry name" value="AAA"/>
    <property type="match status" value="1"/>
</dbReference>
<dbReference type="Proteomes" id="UP001516400">
    <property type="component" value="Unassembled WGS sequence"/>
</dbReference>
<dbReference type="InterPro" id="IPR027417">
    <property type="entry name" value="P-loop_NTPase"/>
</dbReference>
<dbReference type="SMART" id="SM00382">
    <property type="entry name" value="AAA"/>
    <property type="match status" value="1"/>
</dbReference>
<dbReference type="CDD" id="cd18140">
    <property type="entry name" value="HLD_clamp_RFC"/>
    <property type="match status" value="1"/>
</dbReference>
<feature type="region of interest" description="Disordered" evidence="9">
    <location>
        <begin position="61"/>
        <end position="116"/>
    </location>
</feature>
<comment type="similarity">
    <text evidence="8">Belongs to the activator 1 small subunits family. CTF18 subfamily.</text>
</comment>
<evidence type="ECO:0000313" key="12">
    <source>
        <dbReference type="Proteomes" id="UP001516400"/>
    </source>
</evidence>
<keyword evidence="2" id="KW-0235">DNA replication</keyword>
<dbReference type="SUPFAM" id="SSF52540">
    <property type="entry name" value="P-loop containing nucleoside triphosphate hydrolases"/>
    <property type="match status" value="1"/>
</dbReference>
<evidence type="ECO:0000256" key="2">
    <source>
        <dbReference type="ARBA" id="ARBA00022705"/>
    </source>
</evidence>
<evidence type="ECO:0000256" key="8">
    <source>
        <dbReference type="ARBA" id="ARBA00043975"/>
    </source>
</evidence>
<dbReference type="AlphaFoldDB" id="A0ABD2N375"/>